<sequence>MLGITLLNLSPLCEKGVETDAPSCSIQVDVSPKHEVNLSVKVMLNPLVVTYDSKFFLRLSEFFDELKSFESLDRRVLSTLDGIENAKARLLSKAQCIMSGYKKVMWDITVNGITVHVPWSTPSQQNSLVLQVATLCVTSKYDWSLLTSRFKEQSVMLKRLSDPNLASDIAFIVQPENLYDHFDIQLRDLEMEIQMPSHSRSIPIFEKFSVVLALRSCLIPNESSLKQLEVLFQLSSLHVHFSPSIYGSALELAVYLNNLIANHGFEESEDRGSLNTISNGHGNNFSGFSLSATLHSVRFEIDLENDDQNASAIMLVLEDIEIWYDILVFEELWVCLKALNITIHPMSGDGDEQVLYSCGNKSRGTFSHLHGTDSRHNKEDGLSDMIGNAGKCCTLHFRSGRNDAAKIAIYLNDAEIHCYPYVIGLLVGFYDRLSACNATPSYENAIGPETNDEYVKPIALSPCQRFGFSNFIEIDSIGHDSIPLDCFPFVTLQNSGLLGSLENPYLNLSSDWRKHYKIRDGKIRIPEFETGPTIFHTQPTKPTLESSSHPSRHDIYFVLCGIKVHFHDSSCIVGSLTLPTCKSSLFICENYFDVLCSVEGLTVTSSWTQNCLELVWGPSFPYLSPILNFRVRQVKCLTSSAKIEISVGIQHVFCFLPPEFLAMIIGYFTLHDWSMQSNENCFTGRNEHTGLEVETSIIYKFEILDSALVVPVENCELQFLSLEIKELYFTFFGGNLDDALKGIPPDCSIPVHKLAGTNHYIWVRIPCESELLNKSLQATCIMTRITNCEVIVDDNHALGGFMALIGNINQFASVEDQSRCFKSDVLQFLQLTRRLKEDTAVLFPASNTTLTEFKYCIDSLCLKLKRQKNEILEMNYRVELQFTCSGTLRNGIVEDMNFCFALMVLYSEPKSVVMAKSSTEQASSVPDICLSRPSQGPVELCVFLPSIDVWLYLSEWIEIVDILNSYVGKMTQFLNNTALGGSSITFPDSVCSSSMPIESASENTEDDDTVLTVRVKDMVIAFHFPVYVTESAGELHVAQVDEKARPNVSSDIVEGKYCRFIMVSFHSKRTEVLINSKYTLLTSGIEKVCGMLSKCEEKGDQSCPLFEIFGVNLEVDHIEFDLSEANSSSATCPIQFEVQLKKVSFLLSDGRLSNVIVNEEKKQLECYTWVLTVVGCGSHSVSGQVQLELLQTAAGNSYEEHSIAWVIIAQHAAVVKVDEFLLV</sequence>
<accession>A0A5D3E3Y8</accession>
<dbReference type="GO" id="GO:0006623">
    <property type="term" value="P:protein targeting to vacuole"/>
    <property type="evidence" value="ECO:0007669"/>
    <property type="project" value="TreeGrafter"/>
</dbReference>
<reference evidence="1 2" key="1">
    <citation type="submission" date="2019-08" db="EMBL/GenBank/DDBJ databases">
        <title>Draft genome sequences of two oriental melons (Cucumis melo L. var makuwa).</title>
        <authorList>
            <person name="Kwon S.-Y."/>
        </authorList>
    </citation>
    <scope>NUCLEOTIDE SEQUENCE [LARGE SCALE GENOMIC DNA]</scope>
    <source>
        <strain evidence="2">cv. Chang Bougi</strain>
        <tissue evidence="1">Leaf</tissue>
    </source>
</reference>
<evidence type="ECO:0000313" key="1">
    <source>
        <dbReference type="EMBL" id="TYK30614.1"/>
    </source>
</evidence>
<proteinExistence type="predicted"/>
<dbReference type="PANTHER" id="PTHR16166">
    <property type="entry name" value="VACUOLAR PROTEIN SORTING-ASSOCIATED PROTEIN VPS13"/>
    <property type="match status" value="1"/>
</dbReference>
<dbReference type="InterPro" id="IPR026847">
    <property type="entry name" value="VPS13"/>
</dbReference>
<organism evidence="1 2">
    <name type="scientific">Cucumis melo var. makuwa</name>
    <name type="common">Oriental melon</name>
    <dbReference type="NCBI Taxonomy" id="1194695"/>
    <lineage>
        <taxon>Eukaryota</taxon>
        <taxon>Viridiplantae</taxon>
        <taxon>Streptophyta</taxon>
        <taxon>Embryophyta</taxon>
        <taxon>Tracheophyta</taxon>
        <taxon>Spermatophyta</taxon>
        <taxon>Magnoliopsida</taxon>
        <taxon>eudicotyledons</taxon>
        <taxon>Gunneridae</taxon>
        <taxon>Pentapetalae</taxon>
        <taxon>rosids</taxon>
        <taxon>fabids</taxon>
        <taxon>Cucurbitales</taxon>
        <taxon>Cucurbitaceae</taxon>
        <taxon>Benincaseae</taxon>
        <taxon>Cucumis</taxon>
    </lineage>
</organism>
<comment type="caution">
    <text evidence="1">The sequence shown here is derived from an EMBL/GenBank/DDBJ whole genome shotgun (WGS) entry which is preliminary data.</text>
</comment>
<dbReference type="AlphaFoldDB" id="A0A5D3E3Y8"/>
<dbReference type="GO" id="GO:0045053">
    <property type="term" value="P:protein retention in Golgi apparatus"/>
    <property type="evidence" value="ECO:0007669"/>
    <property type="project" value="TreeGrafter"/>
</dbReference>
<dbReference type="PANTHER" id="PTHR16166:SF143">
    <property type="entry name" value="PROTEIN SORTING-ASSOCIATED PROTEIN, PUTATIVE (DUF1162)-RELATED"/>
    <property type="match status" value="1"/>
</dbReference>
<dbReference type="EMBL" id="SSTD01000331">
    <property type="protein sequence ID" value="TYK30614.1"/>
    <property type="molecule type" value="Genomic_DNA"/>
</dbReference>
<gene>
    <name evidence="1" type="ORF">E5676_scaffold84664G00260</name>
</gene>
<evidence type="ECO:0000313" key="2">
    <source>
        <dbReference type="Proteomes" id="UP000321947"/>
    </source>
</evidence>
<dbReference type="Proteomes" id="UP000321947">
    <property type="component" value="Unassembled WGS sequence"/>
</dbReference>
<protein>
    <submittedName>
        <fullName evidence="1">Putative vacuolar protein sorting-associated protein 13A isoform X1</fullName>
    </submittedName>
</protein>
<name>A0A5D3E3Y8_CUCMM</name>